<keyword evidence="1" id="KW-1185">Reference proteome</keyword>
<evidence type="ECO:0000313" key="2">
    <source>
        <dbReference type="WBParaSite" id="HCON_00148460-00001"/>
    </source>
</evidence>
<protein>
    <submittedName>
        <fullName evidence="2">Expressed conserved protein</fullName>
    </submittedName>
</protein>
<sequence>MSSSMKSKRKPNRTSQPVLYPVKKATFRQEERADSYCRGTNQLPERSMSMCCADYLQSIGGMRPIYRSTPLALSRPNGIKFNLQAPDGGRAKSPLLDDECQILPSTSCAPLSTPYPVIYYGQWFDHSNYHVMQNCDRSVATNSTTAKPEEFSVWPFPAAIENEAPWLPNYQESTLRKEDPHDQLLCQRFEDGKNAGTQFSPHFPSEPHASLSSNSASFLVLPPNPVSLISPTEGCMGQGNDIDYSLLDEFFVRT</sequence>
<proteinExistence type="predicted"/>
<reference evidence="2" key="1">
    <citation type="submission" date="2020-12" db="UniProtKB">
        <authorList>
            <consortium name="WormBaseParasite"/>
        </authorList>
    </citation>
    <scope>IDENTIFICATION</scope>
    <source>
        <strain evidence="2">MHco3</strain>
    </source>
</reference>
<accession>A0A7I4YVM2</accession>
<evidence type="ECO:0000313" key="1">
    <source>
        <dbReference type="Proteomes" id="UP000025227"/>
    </source>
</evidence>
<name>A0A7I4YVM2_HAECO</name>
<dbReference type="WBParaSite" id="HCON_00148460-00001">
    <property type="protein sequence ID" value="HCON_00148460-00001"/>
    <property type="gene ID" value="HCON_00148460"/>
</dbReference>
<dbReference type="OrthoDB" id="5885285at2759"/>
<dbReference type="Proteomes" id="UP000025227">
    <property type="component" value="Unplaced"/>
</dbReference>
<organism evidence="1 2">
    <name type="scientific">Haemonchus contortus</name>
    <name type="common">Barber pole worm</name>
    <dbReference type="NCBI Taxonomy" id="6289"/>
    <lineage>
        <taxon>Eukaryota</taxon>
        <taxon>Metazoa</taxon>
        <taxon>Ecdysozoa</taxon>
        <taxon>Nematoda</taxon>
        <taxon>Chromadorea</taxon>
        <taxon>Rhabditida</taxon>
        <taxon>Rhabditina</taxon>
        <taxon>Rhabditomorpha</taxon>
        <taxon>Strongyloidea</taxon>
        <taxon>Trichostrongylidae</taxon>
        <taxon>Haemonchus</taxon>
    </lineage>
</organism>
<dbReference type="AlphaFoldDB" id="A0A7I4YVM2"/>